<dbReference type="InterPro" id="IPR036860">
    <property type="entry name" value="SH2_dom_sf"/>
</dbReference>
<evidence type="ECO:0000259" key="8">
    <source>
        <dbReference type="PROSITE" id="PS50225"/>
    </source>
</evidence>
<gene>
    <name evidence="9" type="primary">107359917</name>
</gene>
<dbReference type="Gene3D" id="3.30.505.10">
    <property type="entry name" value="SH2 domain"/>
    <property type="match status" value="1"/>
</dbReference>
<dbReference type="PROSITE" id="PS50225">
    <property type="entry name" value="SOCS"/>
    <property type="match status" value="1"/>
</dbReference>
<evidence type="ECO:0000313" key="10">
    <source>
        <dbReference type="Proteomes" id="UP000015104"/>
    </source>
</evidence>
<dbReference type="PANTHER" id="PTHR10155">
    <property type="entry name" value="PHOSPHATIDYLINOSITOL 3-KINASE REGULATORY SUBUNIT"/>
    <property type="match status" value="1"/>
</dbReference>
<feature type="compositionally biased region" description="Acidic residues" evidence="6">
    <location>
        <begin position="136"/>
        <end position="149"/>
    </location>
</feature>
<dbReference type="SMART" id="SM00252">
    <property type="entry name" value="SH2"/>
    <property type="match status" value="1"/>
</dbReference>
<dbReference type="SUPFAM" id="SSF55550">
    <property type="entry name" value="SH2 domain"/>
    <property type="match status" value="1"/>
</dbReference>
<dbReference type="SMART" id="SM00253">
    <property type="entry name" value="SOCS"/>
    <property type="match status" value="1"/>
</dbReference>
<feature type="domain" description="SOCS box" evidence="8">
    <location>
        <begin position="315"/>
        <end position="361"/>
    </location>
</feature>
<evidence type="ECO:0000256" key="2">
    <source>
        <dbReference type="ARBA" id="ARBA00022700"/>
    </source>
</evidence>
<evidence type="ECO:0000256" key="6">
    <source>
        <dbReference type="SAM" id="MobiDB-lite"/>
    </source>
</evidence>
<dbReference type="GO" id="GO:0009968">
    <property type="term" value="P:negative regulation of signal transduction"/>
    <property type="evidence" value="ECO:0007669"/>
    <property type="project" value="UniProtKB-KW"/>
</dbReference>
<proteinExistence type="predicted"/>
<dbReference type="eggNOG" id="KOG4566">
    <property type="taxonomic scope" value="Eukaryota"/>
</dbReference>
<dbReference type="OrthoDB" id="6270897at2759"/>
<feature type="domain" description="SH2" evidence="7">
    <location>
        <begin position="212"/>
        <end position="320"/>
    </location>
</feature>
<dbReference type="PANTHER" id="PTHR10155:SF32">
    <property type="entry name" value="LP02169P"/>
    <property type="match status" value="1"/>
</dbReference>
<dbReference type="OMA" id="HTRVEHN"/>
<keyword evidence="1" id="KW-0341">Growth regulation</keyword>
<dbReference type="InterPro" id="IPR000980">
    <property type="entry name" value="SH2"/>
</dbReference>
<dbReference type="EnsemblMetazoa" id="tetur04g07990.1">
    <property type="protein sequence ID" value="tetur04g07990.1"/>
    <property type="gene ID" value="tetur04g07990"/>
</dbReference>
<accession>T1K3A7</accession>
<dbReference type="PROSITE" id="PS50001">
    <property type="entry name" value="SH2"/>
    <property type="match status" value="1"/>
</dbReference>
<keyword evidence="2" id="KW-0734">Signal transduction inhibitor</keyword>
<feature type="region of interest" description="Disordered" evidence="6">
    <location>
        <begin position="136"/>
        <end position="163"/>
    </location>
</feature>
<dbReference type="GO" id="GO:0046935">
    <property type="term" value="F:1-phosphatidylinositol-3-kinase regulator activity"/>
    <property type="evidence" value="ECO:0007669"/>
    <property type="project" value="TreeGrafter"/>
</dbReference>
<feature type="region of interest" description="Disordered" evidence="6">
    <location>
        <begin position="13"/>
        <end position="32"/>
    </location>
</feature>
<dbReference type="Pfam" id="PF00017">
    <property type="entry name" value="SH2"/>
    <property type="match status" value="1"/>
</dbReference>
<protein>
    <recommendedName>
        <fullName evidence="11">SH2 domain-containing protein</fullName>
    </recommendedName>
</protein>
<dbReference type="InterPro" id="IPR036036">
    <property type="entry name" value="SOCS_box-like_dom_sf"/>
</dbReference>
<evidence type="ECO:0008006" key="11">
    <source>
        <dbReference type="Google" id="ProtNLM"/>
    </source>
</evidence>
<name>T1K3A7_TETUR</name>
<dbReference type="STRING" id="32264.T1K3A7"/>
<dbReference type="EMBL" id="CAEY01001378">
    <property type="status" value="NOT_ANNOTATED_CDS"/>
    <property type="molecule type" value="Genomic_DNA"/>
</dbReference>
<sequence length="361" mass="41339">MARFKSISRLKRALMGKKNRKSDTIDGGDEEKEKIVNEFQHNSTIDIDNMDENKFYSQGPNFTINRPINSLFRSFRRKIDGRKRKKHTEPDIDPQVVTSKLFMDQSSSKSDEFNDKSITKIPENLLDFNPDIDLEIPYADEGDSQDGDVVDSVSSSPIKRPPFKYNYETPPPEVSPPPPPISSNSSFLLKENLYRFKSDFGYELVRLAKCGWYWGPISRSEADYRLSNAGDGSFLVRDSSDDHHLLSLSFRSNGRTYHTRVEHNNGLFSFTSQPSLPAAYPSVITLIEESMKKSKAGIFCYSCARSPNNQKVPVRLIKPVSRFHSVPSLQFLCRFVLRLCNLPKLPLTPSIRYFLDQSHYQ</sequence>
<keyword evidence="3" id="KW-0833">Ubl conjugation pathway</keyword>
<evidence type="ECO:0000256" key="1">
    <source>
        <dbReference type="ARBA" id="ARBA00022604"/>
    </source>
</evidence>
<evidence type="ECO:0000259" key="7">
    <source>
        <dbReference type="PROSITE" id="PS50001"/>
    </source>
</evidence>
<dbReference type="HOGENOM" id="CLU_767975_0_0_1"/>
<dbReference type="GO" id="GO:0035556">
    <property type="term" value="P:intracellular signal transduction"/>
    <property type="evidence" value="ECO:0007669"/>
    <property type="project" value="InterPro"/>
</dbReference>
<evidence type="ECO:0000313" key="9">
    <source>
        <dbReference type="EnsemblMetazoa" id="tetur04g07990.1"/>
    </source>
</evidence>
<dbReference type="KEGG" id="tut:107359917"/>
<reference evidence="10" key="1">
    <citation type="submission" date="2011-08" db="EMBL/GenBank/DDBJ databases">
        <authorList>
            <person name="Rombauts S."/>
        </authorList>
    </citation>
    <scope>NUCLEOTIDE SEQUENCE</scope>
    <source>
        <strain evidence="10">London</strain>
    </source>
</reference>
<dbReference type="GO" id="GO:0005942">
    <property type="term" value="C:phosphatidylinositol 3-kinase complex"/>
    <property type="evidence" value="ECO:0007669"/>
    <property type="project" value="TreeGrafter"/>
</dbReference>
<evidence type="ECO:0000256" key="5">
    <source>
        <dbReference type="PROSITE-ProRule" id="PRU00191"/>
    </source>
</evidence>
<organism evidence="9 10">
    <name type="scientific">Tetranychus urticae</name>
    <name type="common">Two-spotted spider mite</name>
    <dbReference type="NCBI Taxonomy" id="32264"/>
    <lineage>
        <taxon>Eukaryota</taxon>
        <taxon>Metazoa</taxon>
        <taxon>Ecdysozoa</taxon>
        <taxon>Arthropoda</taxon>
        <taxon>Chelicerata</taxon>
        <taxon>Arachnida</taxon>
        <taxon>Acari</taxon>
        <taxon>Acariformes</taxon>
        <taxon>Trombidiformes</taxon>
        <taxon>Prostigmata</taxon>
        <taxon>Eleutherengona</taxon>
        <taxon>Raphignathae</taxon>
        <taxon>Tetranychoidea</taxon>
        <taxon>Tetranychidae</taxon>
        <taxon>Tetranychus</taxon>
    </lineage>
</organism>
<dbReference type="GO" id="GO:0046854">
    <property type="term" value="P:phosphatidylinositol phosphate biosynthetic process"/>
    <property type="evidence" value="ECO:0007669"/>
    <property type="project" value="TreeGrafter"/>
</dbReference>
<dbReference type="Proteomes" id="UP000015104">
    <property type="component" value="Unassembled WGS sequence"/>
</dbReference>
<keyword evidence="4 5" id="KW-0727">SH2 domain</keyword>
<evidence type="ECO:0000256" key="4">
    <source>
        <dbReference type="ARBA" id="ARBA00022999"/>
    </source>
</evidence>
<dbReference type="InterPro" id="IPR001496">
    <property type="entry name" value="SOCS_box"/>
</dbReference>
<dbReference type="AlphaFoldDB" id="T1K3A7"/>
<dbReference type="SUPFAM" id="SSF158235">
    <property type="entry name" value="SOCS box-like"/>
    <property type="match status" value="1"/>
</dbReference>
<reference evidence="9" key="2">
    <citation type="submission" date="2015-06" db="UniProtKB">
        <authorList>
            <consortium name="EnsemblMetazoa"/>
        </authorList>
    </citation>
    <scope>IDENTIFICATION</scope>
</reference>
<evidence type="ECO:0000256" key="3">
    <source>
        <dbReference type="ARBA" id="ARBA00022786"/>
    </source>
</evidence>
<keyword evidence="10" id="KW-1185">Reference proteome</keyword>